<evidence type="ECO:0000313" key="2">
    <source>
        <dbReference type="Proteomes" id="UP001296873"/>
    </source>
</evidence>
<dbReference type="PANTHER" id="PTHR41368:SF1">
    <property type="entry name" value="PROTEIN YGHO"/>
    <property type="match status" value="1"/>
</dbReference>
<evidence type="ECO:0000313" key="1">
    <source>
        <dbReference type="EMBL" id="MBK1670360.1"/>
    </source>
</evidence>
<reference evidence="1 2" key="1">
    <citation type="journal article" date="2020" name="Microorganisms">
        <title>Osmotic Adaptation and Compatible Solute Biosynthesis of Phototrophic Bacteria as Revealed from Genome Analyses.</title>
        <authorList>
            <person name="Imhoff J.F."/>
            <person name="Rahn T."/>
            <person name="Kunzel S."/>
            <person name="Keller A."/>
            <person name="Neulinger S.C."/>
        </authorList>
    </citation>
    <scope>NUCLEOTIDE SEQUENCE [LARGE SCALE GENOMIC DNA]</scope>
    <source>
        <strain evidence="1 2">DSM 9895</strain>
    </source>
</reference>
<accession>A0ABS1DIN0</accession>
<evidence type="ECO:0008006" key="3">
    <source>
        <dbReference type="Google" id="ProtNLM"/>
    </source>
</evidence>
<keyword evidence="2" id="KW-1185">Reference proteome</keyword>
<dbReference type="RefSeq" id="WP_200342724.1">
    <property type="nucleotide sequence ID" value="NZ_NRRL01000090.1"/>
</dbReference>
<name>A0ABS1DIN0_9PROT</name>
<proteinExistence type="predicted"/>
<dbReference type="InterPro" id="IPR016181">
    <property type="entry name" value="Acyl_CoA_acyltransferase"/>
</dbReference>
<dbReference type="SUPFAM" id="SSF55729">
    <property type="entry name" value="Acyl-CoA N-acyltransferases (Nat)"/>
    <property type="match status" value="1"/>
</dbReference>
<dbReference type="PANTHER" id="PTHR41368">
    <property type="entry name" value="PROTEIN YGHO"/>
    <property type="match status" value="1"/>
</dbReference>
<dbReference type="Proteomes" id="UP001296873">
    <property type="component" value="Unassembled WGS sequence"/>
</dbReference>
<dbReference type="EMBL" id="NRRL01000090">
    <property type="protein sequence ID" value="MBK1670360.1"/>
    <property type="molecule type" value="Genomic_DNA"/>
</dbReference>
<comment type="caution">
    <text evidence="1">The sequence shown here is derived from an EMBL/GenBank/DDBJ whole genome shotgun (WGS) entry which is preliminary data.</text>
</comment>
<sequence>MTDPEEIAVRPVDSRRDLRAFVRVPFALYHNDPNWVPPLQFERRQHFGPANPYFEHARARFFLACRNRRPVGRISAQIDWLAQPDLGTPIGHFGLVEAADQGVLHALLEAAEAWLQDQGAALSEGPYSLSSNDETGLLVVGHDRPPRVLMNYGPAWYAKALEKAGYIKAKDLLAYRANVNQRFPARAALVARSAAADPRVRERQLDMRDLNAEMRRVANVFNDAWSGNWGFVQMTEAEVRHMTRSLKPIIRPELVRISEYDGEPVAMIVAVPDLYIVLRELRGRLLPFGWAWLLWRIKFRPPEHGRVMLMGVRRRYQGGNLAAGLSALMMQRLHEAARGLNMAEFELSWILEDNEPMIHLLELLRAEEDKRYRLYRKALR</sequence>
<dbReference type="InterPro" id="IPR039968">
    <property type="entry name" value="BcerS-like"/>
</dbReference>
<protein>
    <recommendedName>
        <fullName evidence="3">N-acetyltransferase</fullName>
    </recommendedName>
</protein>
<organism evidence="1 2">
    <name type="scientific">Rhodovibrio sodomensis</name>
    <dbReference type="NCBI Taxonomy" id="1088"/>
    <lineage>
        <taxon>Bacteria</taxon>
        <taxon>Pseudomonadati</taxon>
        <taxon>Pseudomonadota</taxon>
        <taxon>Alphaproteobacteria</taxon>
        <taxon>Rhodospirillales</taxon>
        <taxon>Rhodovibrionaceae</taxon>
        <taxon>Rhodovibrio</taxon>
    </lineage>
</organism>
<gene>
    <name evidence="1" type="ORF">CKO28_20255</name>
</gene>
<dbReference type="Gene3D" id="3.40.630.30">
    <property type="match status" value="1"/>
</dbReference>